<gene>
    <name evidence="2" type="ORF">GAYE_SCF23G4305</name>
</gene>
<keyword evidence="3" id="KW-1185">Reference proteome</keyword>
<name>A0AAV9IGN5_9RHOD</name>
<feature type="compositionally biased region" description="Basic and acidic residues" evidence="1">
    <location>
        <begin position="171"/>
        <end position="184"/>
    </location>
</feature>
<dbReference type="Proteomes" id="UP001300502">
    <property type="component" value="Unassembled WGS sequence"/>
</dbReference>
<evidence type="ECO:0000256" key="1">
    <source>
        <dbReference type="SAM" id="MobiDB-lite"/>
    </source>
</evidence>
<evidence type="ECO:0000313" key="3">
    <source>
        <dbReference type="Proteomes" id="UP001300502"/>
    </source>
</evidence>
<protein>
    <submittedName>
        <fullName evidence="2">Uncharacterized protein</fullName>
    </submittedName>
</protein>
<dbReference type="EMBL" id="JANCYU010000039">
    <property type="protein sequence ID" value="KAK4526391.1"/>
    <property type="molecule type" value="Genomic_DNA"/>
</dbReference>
<proteinExistence type="predicted"/>
<comment type="caution">
    <text evidence="2">The sequence shown here is derived from an EMBL/GenBank/DDBJ whole genome shotgun (WGS) entry which is preliminary data.</text>
</comment>
<accession>A0AAV9IGN5</accession>
<dbReference type="AlphaFoldDB" id="A0AAV9IGN5"/>
<sequence length="184" mass="20850">MPSQEWELKNNTPQDSEQELLLENFKAAANCLTSLYRNSLNVEKRARNMGIQYTLESVLSWVGEQASTGKQSVSLEEIVSFCYQLSDQLGAEQVHNARFRLGERRSDVHTAQHANVHTAPPVFSDKNGAEVEQANVAFSSCWFGAERKRSRKSYEAEFTSENLGPVWSDWNNKDPDGDSKFHHP</sequence>
<reference evidence="2 3" key="1">
    <citation type="submission" date="2022-07" db="EMBL/GenBank/DDBJ databases">
        <title>Genome-wide signatures of adaptation to extreme environments.</title>
        <authorList>
            <person name="Cho C.H."/>
            <person name="Yoon H.S."/>
        </authorList>
    </citation>
    <scope>NUCLEOTIDE SEQUENCE [LARGE SCALE GENOMIC DNA]</scope>
    <source>
        <strain evidence="2 3">108.79 E11</strain>
    </source>
</reference>
<feature type="region of interest" description="Disordered" evidence="1">
    <location>
        <begin position="154"/>
        <end position="184"/>
    </location>
</feature>
<organism evidence="2 3">
    <name type="scientific">Galdieria yellowstonensis</name>
    <dbReference type="NCBI Taxonomy" id="3028027"/>
    <lineage>
        <taxon>Eukaryota</taxon>
        <taxon>Rhodophyta</taxon>
        <taxon>Bangiophyceae</taxon>
        <taxon>Galdieriales</taxon>
        <taxon>Galdieriaceae</taxon>
        <taxon>Galdieria</taxon>
    </lineage>
</organism>
<evidence type="ECO:0000313" key="2">
    <source>
        <dbReference type="EMBL" id="KAK4526391.1"/>
    </source>
</evidence>